<dbReference type="Proteomes" id="UP000245946">
    <property type="component" value="Unassembled WGS sequence"/>
</dbReference>
<dbReference type="SUPFAM" id="SSF52799">
    <property type="entry name" value="(Phosphotyrosine protein) phosphatases II"/>
    <property type="match status" value="2"/>
</dbReference>
<feature type="compositionally biased region" description="Low complexity" evidence="5">
    <location>
        <begin position="425"/>
        <end position="458"/>
    </location>
</feature>
<dbReference type="RefSeq" id="XP_025595312.1">
    <property type="nucleotide sequence ID" value="XM_025744650.1"/>
</dbReference>
<keyword evidence="3" id="KW-0378">Hydrolase</keyword>
<dbReference type="OrthoDB" id="2017893at2759"/>
<dbReference type="InterPro" id="IPR020422">
    <property type="entry name" value="TYR_PHOSPHATASE_DUAL_dom"/>
</dbReference>
<evidence type="ECO:0000259" key="6">
    <source>
        <dbReference type="SMART" id="SM00195"/>
    </source>
</evidence>
<dbReference type="EMBL" id="KZ819307">
    <property type="protein sequence ID" value="PWN95033.1"/>
    <property type="molecule type" value="Genomic_DNA"/>
</dbReference>
<dbReference type="SMART" id="SM00195">
    <property type="entry name" value="DSPc"/>
    <property type="match status" value="1"/>
</dbReference>
<feature type="region of interest" description="Disordered" evidence="5">
    <location>
        <begin position="247"/>
        <end position="291"/>
    </location>
</feature>
<evidence type="ECO:0000313" key="7">
    <source>
        <dbReference type="EMBL" id="PWN95033.1"/>
    </source>
</evidence>
<dbReference type="InterPro" id="IPR029021">
    <property type="entry name" value="Prot-tyrosine_phosphatase-like"/>
</dbReference>
<evidence type="ECO:0000256" key="1">
    <source>
        <dbReference type="ARBA" id="ARBA00008601"/>
    </source>
</evidence>
<dbReference type="Gene3D" id="3.90.190.10">
    <property type="entry name" value="Protein tyrosine phosphatase superfamily"/>
    <property type="match status" value="1"/>
</dbReference>
<protein>
    <recommendedName>
        <fullName evidence="2">protein-tyrosine-phosphatase</fullName>
        <ecNumber evidence="2">3.1.3.48</ecNumber>
    </recommendedName>
</protein>
<dbReference type="Pfam" id="PF00782">
    <property type="entry name" value="DSPc"/>
    <property type="match status" value="1"/>
</dbReference>
<dbReference type="EC" id="3.1.3.48" evidence="2"/>
<evidence type="ECO:0000256" key="5">
    <source>
        <dbReference type="SAM" id="MobiDB-lite"/>
    </source>
</evidence>
<dbReference type="CDD" id="cd14498">
    <property type="entry name" value="DSP"/>
    <property type="match status" value="1"/>
</dbReference>
<accession>A0A316Z4D5</accession>
<dbReference type="STRING" id="58919.A0A316Z4D5"/>
<dbReference type="GO" id="GO:0004725">
    <property type="term" value="F:protein tyrosine phosphatase activity"/>
    <property type="evidence" value="ECO:0007669"/>
    <property type="project" value="UniProtKB-EC"/>
</dbReference>
<organism evidence="7 8">
    <name type="scientific">Tilletiopsis washingtonensis</name>
    <dbReference type="NCBI Taxonomy" id="58919"/>
    <lineage>
        <taxon>Eukaryota</taxon>
        <taxon>Fungi</taxon>
        <taxon>Dikarya</taxon>
        <taxon>Basidiomycota</taxon>
        <taxon>Ustilaginomycotina</taxon>
        <taxon>Exobasidiomycetes</taxon>
        <taxon>Entylomatales</taxon>
        <taxon>Entylomatales incertae sedis</taxon>
        <taxon>Tilletiopsis</taxon>
    </lineage>
</organism>
<dbReference type="GO" id="GO:0005634">
    <property type="term" value="C:nucleus"/>
    <property type="evidence" value="ECO:0007669"/>
    <property type="project" value="TreeGrafter"/>
</dbReference>
<feature type="domain" description="Tyrosine-protein phosphatase" evidence="6">
    <location>
        <begin position="1"/>
        <end position="203"/>
    </location>
</feature>
<dbReference type="PANTHER" id="PTHR45848">
    <property type="entry name" value="DUAL SPECIFICITY PROTEIN PHOSPHATASE 12 FAMILY MEMBER"/>
    <property type="match status" value="1"/>
</dbReference>
<feature type="region of interest" description="Disordered" evidence="5">
    <location>
        <begin position="379"/>
        <end position="458"/>
    </location>
</feature>
<dbReference type="AlphaFoldDB" id="A0A316Z4D5"/>
<evidence type="ECO:0000256" key="3">
    <source>
        <dbReference type="ARBA" id="ARBA00022801"/>
    </source>
</evidence>
<reference evidence="7 8" key="1">
    <citation type="journal article" date="2018" name="Mol. Biol. Evol.">
        <title>Broad Genomic Sampling Reveals a Smut Pathogenic Ancestry of the Fungal Clade Ustilaginomycotina.</title>
        <authorList>
            <person name="Kijpornyongpan T."/>
            <person name="Mondo S.J."/>
            <person name="Barry K."/>
            <person name="Sandor L."/>
            <person name="Lee J."/>
            <person name="Lipzen A."/>
            <person name="Pangilinan J."/>
            <person name="LaButti K."/>
            <person name="Hainaut M."/>
            <person name="Henrissat B."/>
            <person name="Grigoriev I.V."/>
            <person name="Spatafora J.W."/>
            <person name="Aime M.C."/>
        </authorList>
    </citation>
    <scope>NUCLEOTIDE SEQUENCE [LARGE SCALE GENOMIC DNA]</scope>
    <source>
        <strain evidence="7 8">MCA 4186</strain>
    </source>
</reference>
<proteinExistence type="inferred from homology"/>
<name>A0A316Z4D5_9BASI</name>
<keyword evidence="4" id="KW-0904">Protein phosphatase</keyword>
<keyword evidence="8" id="KW-1185">Reference proteome</keyword>
<dbReference type="GeneID" id="37272194"/>
<gene>
    <name evidence="7" type="ORF">FA09DRAFT_344459</name>
</gene>
<dbReference type="GO" id="GO:0008138">
    <property type="term" value="F:protein tyrosine/serine/threonine phosphatase activity"/>
    <property type="evidence" value="ECO:0007669"/>
    <property type="project" value="TreeGrafter"/>
</dbReference>
<comment type="similarity">
    <text evidence="1">Belongs to the protein-tyrosine phosphatase family. Non-receptor class dual specificity subfamily.</text>
</comment>
<dbReference type="InterPro" id="IPR000340">
    <property type="entry name" value="Dual-sp_phosphatase_cat-dom"/>
</dbReference>
<evidence type="ECO:0000313" key="8">
    <source>
        <dbReference type="Proteomes" id="UP000245946"/>
    </source>
</evidence>
<evidence type="ECO:0000256" key="4">
    <source>
        <dbReference type="ARBA" id="ARBA00022912"/>
    </source>
</evidence>
<evidence type="ECO:0000256" key="2">
    <source>
        <dbReference type="ARBA" id="ARBA00013064"/>
    </source>
</evidence>
<sequence>MDEIIPHLWIGDLACALAPDYLAAAGVTHILTAMKQRLPPPPTLPDGRVIPAEHMHHVRIDDVEAAPMLVHLPSAVDWLKGVLAETWIEDEEQGDGEGADGGSSSQGGWWNPGENVVFVHCQAGVSRSVAVSDACSRGRSGARSSANCKHRLGPGLLDPIVLAYLMQTRDMELPDALELVKSRRPQAGPNAGFMAQLELYQDAGCVVDVRHQSVRRFLMAQTSILNGDSIEDVLLAYYPSPFASPSLSKASSVNGEHRRGSSSGASSARLQMSPVMSRATSRTDGSALDLSVSPPLPAGAVDLDADTPLFSSVSDPREVKITSNSGRLPGGVKLLRGNEGRHNAGTLPSPVFQGPKLRCKMCRRELAARDHVVEHEAGRGQGAFTARKRRKDLGEREREGRTVGRTAADLNAEQKFGARSRAEEASSAASTTDADDAAPAASSSAPAEGAQPPGLRSAASLTASLPPALAALRMGAGAANAAGAGGSRMIHSAACSAYFVEPLAWMENLRGGEVAGRLDCPNTKCGAKLGSWDWAGMQCGCGAWVTPAFSLHRSKVDEVG</sequence>
<feature type="compositionally biased region" description="Basic and acidic residues" evidence="5">
    <location>
        <begin position="392"/>
        <end position="402"/>
    </location>
</feature>
<dbReference type="PANTHER" id="PTHR45848:SF4">
    <property type="entry name" value="DUAL SPECIFICITY PROTEIN PHOSPHATASE 12"/>
    <property type="match status" value="1"/>
</dbReference>